<proteinExistence type="inferred from homology"/>
<comment type="caution">
    <text evidence="5">The sequence shown here is derived from an EMBL/GenBank/DDBJ whole genome shotgun (WGS) entry which is preliminary data.</text>
</comment>
<feature type="coiled-coil region" evidence="3">
    <location>
        <begin position="482"/>
        <end position="544"/>
    </location>
</feature>
<dbReference type="Pfam" id="PF05911">
    <property type="entry name" value="FPP"/>
    <property type="match status" value="4"/>
</dbReference>
<dbReference type="PANTHER" id="PTHR31580">
    <property type="entry name" value="FILAMENT-LIKE PLANT PROTEIN 4"/>
    <property type="match status" value="1"/>
</dbReference>
<feature type="compositionally biased region" description="Polar residues" evidence="4">
    <location>
        <begin position="797"/>
        <end position="816"/>
    </location>
</feature>
<keyword evidence="6" id="KW-1185">Reference proteome</keyword>
<dbReference type="EMBL" id="VEPZ02001788">
    <property type="protein sequence ID" value="KAE8653863.1"/>
    <property type="molecule type" value="Genomic_DNA"/>
</dbReference>
<comment type="similarity">
    <text evidence="1">Belongs to the FPP family.</text>
</comment>
<sequence>MENRDWLGNSKSSETSDGESQSFRSISSHSDDQETIKASPDNNTQSSDASSKASADSKDVKDDIKSLTEKLSAALANVSAKEDLVKQHSQVAEEAIAGWEKAENEVVVLKQKLEDAVQQNLTLEDRVSHLDGALKECVKQLRQAREEQEQKIVEAVAKTTRDWETTKFELESRLLEFENKPESVNFSPDLRHKIEALEKENSTLKLELSLYLEEMEFRTIERDISTQAAETASKQHLDSVKKVAMLEAECRRLKARGCQSCSVNTKKAASASPFVESLKDDESETWASALIAELDQFKNEKIINRNVPSSSVEVDLMDDFLEMERLATLPETKSENQCLESKATVKQSIDGDNLLKEELETMIHRTLELEEKLEKLEVEKVELEIALAKSQESLEASELQLRVTEKKLSELRTELCTTHEAKHHLESQLGTLETDAKTMSARIDSLEAEIEKERTLSDQVSVNTNESKQLLESQLINSKAEAQMMSAKIHLLEVELSELRIELCSKDEAKQHLESQLSTLETDAETMSAKIDSLEAEIEKERTLSQQVSVNANETKQLLESQLISIKADAQIMSAKIDLLETELAELQEELCMTNEAKQHLESQLSTLEIDAETMSTKIGSLEAEIEKERNLSEQVLVNANESKQLLESQLISIEEEARMMFAKIDSLETEVEKERALSSQIAVKCQELEEELSRKQQEAELQQTVNSNFEPKIKQEDLVVAAGKLAECQKTIASLGQQLKSLATLEDFLIDTTSIPEFSLIPKDGGGEPWKVHSNETYYRKRDPESPRASAACHGQSINKDGNTPPSSSIVSSKHGSLEKNRNGFAKFLVRSKNGIQLEI</sequence>
<evidence type="ECO:0000313" key="6">
    <source>
        <dbReference type="Proteomes" id="UP000436088"/>
    </source>
</evidence>
<name>A0A6A2W881_HIBSY</name>
<evidence type="ECO:0000256" key="2">
    <source>
        <dbReference type="ARBA" id="ARBA00023054"/>
    </source>
</evidence>
<dbReference type="Proteomes" id="UP000436088">
    <property type="component" value="Unassembled WGS sequence"/>
</dbReference>
<evidence type="ECO:0000313" key="5">
    <source>
        <dbReference type="EMBL" id="KAE8653863.1"/>
    </source>
</evidence>
<feature type="compositionally biased region" description="Polar residues" evidence="4">
    <location>
        <begin position="9"/>
        <end position="28"/>
    </location>
</feature>
<keyword evidence="2 3" id="KW-0175">Coiled coil</keyword>
<gene>
    <name evidence="5" type="ORF">F3Y22_tig00117056pilonHSYRG00373</name>
</gene>
<feature type="coiled-coil region" evidence="3">
    <location>
        <begin position="187"/>
        <end position="214"/>
    </location>
</feature>
<dbReference type="PANTHER" id="PTHR31580:SF5">
    <property type="entry name" value="FILAMENT-LIKE PLANT PROTEIN 1-RELATED"/>
    <property type="match status" value="1"/>
</dbReference>
<feature type="region of interest" description="Disordered" evidence="4">
    <location>
        <begin position="782"/>
        <end position="818"/>
    </location>
</feature>
<dbReference type="AlphaFoldDB" id="A0A6A2W881"/>
<reference evidence="5" key="1">
    <citation type="submission" date="2019-09" db="EMBL/GenBank/DDBJ databases">
        <title>Draft genome information of white flower Hibiscus syriacus.</title>
        <authorList>
            <person name="Kim Y.-M."/>
        </authorList>
    </citation>
    <scope>NUCLEOTIDE SEQUENCE [LARGE SCALE GENOMIC DNA]</scope>
    <source>
        <strain evidence="5">YM2019G1</strain>
    </source>
</reference>
<evidence type="ECO:0000256" key="3">
    <source>
        <dbReference type="SAM" id="Coils"/>
    </source>
</evidence>
<dbReference type="InterPro" id="IPR008587">
    <property type="entry name" value="FPP_plant"/>
</dbReference>
<feature type="region of interest" description="Disordered" evidence="4">
    <location>
        <begin position="1"/>
        <end position="63"/>
    </location>
</feature>
<evidence type="ECO:0000256" key="1">
    <source>
        <dbReference type="ARBA" id="ARBA00005921"/>
    </source>
</evidence>
<organism evidence="5 6">
    <name type="scientific">Hibiscus syriacus</name>
    <name type="common">Rose of Sharon</name>
    <dbReference type="NCBI Taxonomy" id="106335"/>
    <lineage>
        <taxon>Eukaryota</taxon>
        <taxon>Viridiplantae</taxon>
        <taxon>Streptophyta</taxon>
        <taxon>Embryophyta</taxon>
        <taxon>Tracheophyta</taxon>
        <taxon>Spermatophyta</taxon>
        <taxon>Magnoliopsida</taxon>
        <taxon>eudicotyledons</taxon>
        <taxon>Gunneridae</taxon>
        <taxon>Pentapetalae</taxon>
        <taxon>rosids</taxon>
        <taxon>malvids</taxon>
        <taxon>Malvales</taxon>
        <taxon>Malvaceae</taxon>
        <taxon>Malvoideae</taxon>
        <taxon>Hibiscus</taxon>
    </lineage>
</organism>
<feature type="coiled-coil region" evidence="3">
    <location>
        <begin position="570"/>
        <end position="706"/>
    </location>
</feature>
<evidence type="ECO:0000256" key="4">
    <source>
        <dbReference type="SAM" id="MobiDB-lite"/>
    </source>
</evidence>
<protein>
    <submittedName>
        <fullName evidence="5">Filament-like plant protein</fullName>
    </submittedName>
</protein>
<feature type="coiled-coil region" evidence="3">
    <location>
        <begin position="356"/>
        <end position="456"/>
    </location>
</feature>
<accession>A0A6A2W881</accession>